<protein>
    <recommendedName>
        <fullName evidence="3">F420-dependent glucose-6-phosphate dehydrogenase</fullName>
        <shortName evidence="3">FGD</shortName>
        <shortName evidence="3">G6PD</shortName>
        <ecNumber evidence="3">1.1.98.2</ecNumber>
    </recommendedName>
</protein>
<name>A0A147EU64_MICTE</name>
<dbReference type="Proteomes" id="UP000075025">
    <property type="component" value="Unassembled WGS sequence"/>
</dbReference>
<comment type="subunit">
    <text evidence="3">Homodimer.</text>
</comment>
<dbReference type="CDD" id="cd01097">
    <property type="entry name" value="Tetrahydromethanopterin_reductase"/>
    <property type="match status" value="1"/>
</dbReference>
<dbReference type="GO" id="GO:0005975">
    <property type="term" value="P:carbohydrate metabolic process"/>
    <property type="evidence" value="ECO:0007669"/>
    <property type="project" value="UniProtKB-UniRule"/>
</dbReference>
<dbReference type="GO" id="GO:0070967">
    <property type="term" value="F:coenzyme F420 binding"/>
    <property type="evidence" value="ECO:0007669"/>
    <property type="project" value="UniProtKB-UniRule"/>
</dbReference>
<comment type="caution">
    <text evidence="5">The sequence shown here is derived from an EMBL/GenBank/DDBJ whole genome shotgun (WGS) entry which is preliminary data.</text>
</comment>
<comment type="catalytic activity">
    <reaction evidence="3">
        <text>oxidized coenzyme F420-(gamma-L-Glu)(n) + D-glucose 6-phosphate + H(+) = 6-phospho-D-glucono-1,5-lactone + reduced coenzyme F420-(gamma-L-Glu)(n)</text>
        <dbReference type="Rhea" id="RHEA:27294"/>
        <dbReference type="Rhea" id="RHEA-COMP:12939"/>
        <dbReference type="Rhea" id="RHEA-COMP:14378"/>
        <dbReference type="ChEBI" id="CHEBI:15378"/>
        <dbReference type="ChEBI" id="CHEBI:57955"/>
        <dbReference type="ChEBI" id="CHEBI:61548"/>
        <dbReference type="ChEBI" id="CHEBI:133980"/>
        <dbReference type="ChEBI" id="CHEBI:139511"/>
        <dbReference type="EC" id="1.1.98.2"/>
    </reaction>
</comment>
<dbReference type="PATRIC" id="fig|2033.6.peg.528"/>
<feature type="binding site" evidence="3">
    <location>
        <position position="113"/>
    </location>
    <ligand>
        <name>coenzyme F420-(gamma-Glu)n</name>
        <dbReference type="ChEBI" id="CHEBI:133980"/>
    </ligand>
</feature>
<dbReference type="InterPro" id="IPR050564">
    <property type="entry name" value="F420-G6PD/mer"/>
</dbReference>
<keyword evidence="2 3" id="KW-0119">Carbohydrate metabolism</keyword>
<dbReference type="PANTHER" id="PTHR43244:SF1">
    <property type="entry name" value="5,10-METHYLENETETRAHYDROMETHANOPTERIN REDUCTASE"/>
    <property type="match status" value="1"/>
</dbReference>
<feature type="binding site" evidence="3">
    <location>
        <begin position="108"/>
        <end position="109"/>
    </location>
    <ligand>
        <name>coenzyme F420-(gamma-Glu)n</name>
        <dbReference type="ChEBI" id="CHEBI:133980"/>
    </ligand>
</feature>
<feature type="active site" description="Proton donor" evidence="3">
    <location>
        <position position="41"/>
    </location>
</feature>
<feature type="binding site" evidence="3">
    <location>
        <position position="258"/>
    </location>
    <ligand>
        <name>substrate</name>
    </ligand>
</feature>
<evidence type="ECO:0000313" key="5">
    <source>
        <dbReference type="EMBL" id="KTR90504.1"/>
    </source>
</evidence>
<gene>
    <name evidence="3" type="primary">fgd</name>
    <name evidence="5" type="ORF">NS220_15100</name>
</gene>
<evidence type="ECO:0000259" key="4">
    <source>
        <dbReference type="Pfam" id="PF00296"/>
    </source>
</evidence>
<feature type="binding site" evidence="3">
    <location>
        <position position="282"/>
    </location>
    <ligand>
        <name>substrate</name>
    </ligand>
</feature>
<reference evidence="5 6" key="1">
    <citation type="journal article" date="2016" name="Front. Microbiol.">
        <title>Genomic Resource of Rice Seed Associated Bacteria.</title>
        <authorList>
            <person name="Midha S."/>
            <person name="Bansal K."/>
            <person name="Sharma S."/>
            <person name="Kumar N."/>
            <person name="Patil P.P."/>
            <person name="Chaudhry V."/>
            <person name="Patil P.B."/>
        </authorList>
    </citation>
    <scope>NUCLEOTIDE SEQUENCE [LARGE SCALE GENOMIC DNA]</scope>
    <source>
        <strain evidence="5 6">NS220</strain>
    </source>
</reference>
<dbReference type="OrthoDB" id="180193at2"/>
<feature type="binding site" evidence="3">
    <location>
        <begin position="176"/>
        <end position="177"/>
    </location>
    <ligand>
        <name>coenzyme F420-(gamma-Glu)n</name>
        <dbReference type="ChEBI" id="CHEBI:133980"/>
    </ligand>
</feature>
<keyword evidence="1 3" id="KW-0560">Oxidoreductase</keyword>
<dbReference type="AlphaFoldDB" id="A0A147EU64"/>
<dbReference type="InterPro" id="IPR011251">
    <property type="entry name" value="Luciferase-like_dom"/>
</dbReference>
<feature type="active site" description="Proton acceptor" evidence="3">
    <location>
        <position position="110"/>
    </location>
</feature>
<comment type="similarity">
    <text evidence="3">Belongs to the F420-dependent glucose-6-phosphate dehydrogenase family.</text>
</comment>
<evidence type="ECO:0000256" key="2">
    <source>
        <dbReference type="ARBA" id="ARBA00023277"/>
    </source>
</evidence>
<dbReference type="SUPFAM" id="SSF51679">
    <property type="entry name" value="Bacterial luciferase-like"/>
    <property type="match status" value="1"/>
</dbReference>
<feature type="binding site" evidence="3">
    <location>
        <position position="194"/>
    </location>
    <ligand>
        <name>substrate</name>
    </ligand>
</feature>
<dbReference type="InterPro" id="IPR019944">
    <property type="entry name" value="F420-dep_G6P_DH"/>
</dbReference>
<evidence type="ECO:0000256" key="1">
    <source>
        <dbReference type="ARBA" id="ARBA00023002"/>
    </source>
</evidence>
<feature type="binding site" evidence="3">
    <location>
        <position position="40"/>
    </location>
    <ligand>
        <name>coenzyme F420-(gamma-Glu)n</name>
        <dbReference type="ChEBI" id="CHEBI:133980"/>
    </ligand>
</feature>
<sequence length="336" mass="37547">MTIPLRFGYKASSEQFGPNELLDFGVLAEEVGFDSVFLSDHLQPWMHDGGHAPNALPWLGALGARTSRVIIGTSVLTPTFRYHPGVIAQVFATLGVMYPGRVVLGVGTGEALNEVTLGLEWPEAPERFQRLKEAITIINELWAGERVTYEGTYYSVKDATIYDRPEQKVPIYIGASGPAATRLAGRIAEGYITTSGKDPELYTEKLLPALDDGLGKAGRTRDDVDTLMEVKVSYHPDHDTALEKTRFWAPLALTAEEKMSVHDPIEMQRLANELPIERAASRFIVSTDPDEHVERIAKYVDLGFRHLVFHDPGHDQEEFLRTYGEEILPRLRKRFG</sequence>
<dbReference type="NCBIfam" id="TIGR03554">
    <property type="entry name" value="F420_G6P_DH"/>
    <property type="match status" value="1"/>
</dbReference>
<dbReference type="NCBIfam" id="TIGR03557">
    <property type="entry name" value="F420_G6P_family"/>
    <property type="match status" value="1"/>
</dbReference>
<organism evidence="5 6">
    <name type="scientific">Microbacterium testaceum</name>
    <name type="common">Aureobacterium testaceum</name>
    <name type="synonym">Brevibacterium testaceum</name>
    <dbReference type="NCBI Taxonomy" id="2033"/>
    <lineage>
        <taxon>Bacteria</taxon>
        <taxon>Bacillati</taxon>
        <taxon>Actinomycetota</taxon>
        <taxon>Actinomycetes</taxon>
        <taxon>Micrococcales</taxon>
        <taxon>Microbacteriaceae</taxon>
        <taxon>Microbacterium</taxon>
    </lineage>
</organism>
<dbReference type="RefSeq" id="WP_058624839.1">
    <property type="nucleotide sequence ID" value="NZ_LDRT01000122.1"/>
</dbReference>
<evidence type="ECO:0000256" key="3">
    <source>
        <dbReference type="HAMAP-Rule" id="MF_02123"/>
    </source>
</evidence>
<feature type="domain" description="Luciferase-like" evidence="4">
    <location>
        <begin position="6"/>
        <end position="306"/>
    </location>
</feature>
<comment type="function">
    <text evidence="3">Catalyzes the coenzyme F420-dependent oxidation of glucose 6-phosphate (G6P) to 6-phosphogluconolactone.</text>
</comment>
<dbReference type="Pfam" id="PF00296">
    <property type="entry name" value="Bac_luciferase"/>
    <property type="match status" value="1"/>
</dbReference>
<feature type="binding site" evidence="3">
    <location>
        <begin position="179"/>
        <end position="180"/>
    </location>
    <ligand>
        <name>coenzyme F420-(gamma-Glu)n</name>
        <dbReference type="ChEBI" id="CHEBI:133980"/>
    </ligand>
</feature>
<dbReference type="GO" id="GO:0016705">
    <property type="term" value="F:oxidoreductase activity, acting on paired donors, with incorporation or reduction of molecular oxygen"/>
    <property type="evidence" value="ECO:0007669"/>
    <property type="project" value="InterPro"/>
</dbReference>
<dbReference type="InterPro" id="IPR036661">
    <property type="entry name" value="Luciferase-like_sf"/>
</dbReference>
<proteinExistence type="inferred from homology"/>
<dbReference type="HAMAP" id="MF_02123">
    <property type="entry name" value="F420_G6P_DH"/>
    <property type="match status" value="1"/>
</dbReference>
<feature type="binding site" evidence="3">
    <location>
        <position position="197"/>
    </location>
    <ligand>
        <name>substrate</name>
    </ligand>
</feature>
<accession>A0A147EU64</accession>
<evidence type="ECO:0000313" key="6">
    <source>
        <dbReference type="Proteomes" id="UP000075025"/>
    </source>
</evidence>
<dbReference type="EMBL" id="LDRT01000122">
    <property type="protein sequence ID" value="KTR90504.1"/>
    <property type="molecule type" value="Genomic_DNA"/>
</dbReference>
<dbReference type="Gene3D" id="3.20.20.30">
    <property type="entry name" value="Luciferase-like domain"/>
    <property type="match status" value="1"/>
</dbReference>
<dbReference type="EC" id="1.1.98.2" evidence="3"/>
<dbReference type="PANTHER" id="PTHR43244">
    <property type="match status" value="1"/>
</dbReference>
<dbReference type="InterPro" id="IPR019945">
    <property type="entry name" value="F420_G6P_DH-rel"/>
</dbReference>
<feature type="binding site" evidence="3">
    <location>
        <position position="77"/>
    </location>
    <ligand>
        <name>coenzyme F420-(gamma-Glu)n</name>
        <dbReference type="ChEBI" id="CHEBI:133980"/>
    </ligand>
</feature>
<dbReference type="GO" id="GO:0052749">
    <property type="term" value="F:glucose-6-phosphate dehydrogenase (coenzyme F420) activity"/>
    <property type="evidence" value="ECO:0007669"/>
    <property type="project" value="UniProtKB-EC"/>
</dbReference>